<dbReference type="Proteomes" id="UP000516404">
    <property type="component" value="Chromosome"/>
</dbReference>
<dbReference type="Gene3D" id="6.10.250.2410">
    <property type="match status" value="1"/>
</dbReference>
<dbReference type="Gene3D" id="1.10.10.580">
    <property type="entry name" value="Structural maintenance of chromosome 1. Chain E"/>
    <property type="match status" value="1"/>
</dbReference>
<evidence type="ECO:0000256" key="3">
    <source>
        <dbReference type="SAM" id="MobiDB-lite"/>
    </source>
</evidence>
<dbReference type="GO" id="GO:0007059">
    <property type="term" value="P:chromosome segregation"/>
    <property type="evidence" value="ECO:0007669"/>
    <property type="project" value="UniProtKB-KW"/>
</dbReference>
<dbReference type="EMBL" id="CP061539">
    <property type="protein sequence ID" value="QNV37161.1"/>
    <property type="molecule type" value="Genomic_DNA"/>
</dbReference>
<dbReference type="InterPro" id="IPR023093">
    <property type="entry name" value="ScpA-like_C"/>
</dbReference>
<evidence type="ECO:0000313" key="5">
    <source>
        <dbReference type="Proteomes" id="UP000516404"/>
    </source>
</evidence>
<evidence type="ECO:0000256" key="2">
    <source>
        <dbReference type="ARBA" id="ARBA00044777"/>
    </source>
</evidence>
<dbReference type="RefSeq" id="WP_190724106.1">
    <property type="nucleotide sequence ID" value="NZ_CP061539.1"/>
</dbReference>
<proteinExistence type="predicted"/>
<name>A0A7H2BBW5_9MICC</name>
<dbReference type="PANTHER" id="PTHR33969">
    <property type="entry name" value="SEGREGATION AND CONDENSATION PROTEIN A"/>
    <property type="match status" value="1"/>
</dbReference>
<accession>A0A7H2BBW5</accession>
<evidence type="ECO:0000256" key="1">
    <source>
        <dbReference type="ARBA" id="ARBA00022829"/>
    </source>
</evidence>
<reference evidence="4 5" key="1">
    <citation type="submission" date="2020-09" db="EMBL/GenBank/DDBJ databases">
        <title>Investigation of environmental microbes.</title>
        <authorList>
            <person name="Ou Y."/>
            <person name="Kang Q."/>
        </authorList>
    </citation>
    <scope>NUCLEOTIDE SEQUENCE [LARGE SCALE GENOMIC DNA]</scope>
    <source>
        <strain evidence="4 5">KJZ-14</strain>
    </source>
</reference>
<dbReference type="GeneID" id="96624151"/>
<dbReference type="PANTHER" id="PTHR33969:SF2">
    <property type="entry name" value="SEGREGATION AND CONDENSATION PROTEIN A"/>
    <property type="match status" value="1"/>
</dbReference>
<dbReference type="KEGG" id="rter:IDM49_07850"/>
<dbReference type="Pfam" id="PF02616">
    <property type="entry name" value="SMC_ScpA"/>
    <property type="match status" value="1"/>
</dbReference>
<protein>
    <recommendedName>
        <fullName evidence="2">Segregation and condensation protein A</fullName>
    </recommendedName>
</protein>
<evidence type="ECO:0000313" key="4">
    <source>
        <dbReference type="EMBL" id="QNV37161.1"/>
    </source>
</evidence>
<keyword evidence="1" id="KW-0159">Chromosome partition</keyword>
<dbReference type="InterPro" id="IPR003768">
    <property type="entry name" value="ScpA"/>
</dbReference>
<gene>
    <name evidence="4" type="ORF">IDM49_07850</name>
</gene>
<sequence>MSAHSVAAVRVPTQPKSSASTSSQQSHEFTLHLHNFEGPFDLLLQLIARHRLDITEIALAQVTDEFIGYINRMYELGTEAALDQASDFLVTAATLLDIKASRLLPQHAPETAEEFAALEARDLLFARLLQYRAYKEVASVLEQRFGEESSRYMRDVTLEPRFAKALPELVFDVSPEEFASIAYKALSPAEESQSVEQVETEHLRAPLTTIAAQEQAILDALETEQTVSFEELASRSQELEIAVVRFLAMLELYKEHRIDVRQDQPLASIILTKLASRTVETEHGKTSDSARKEEQ</sequence>
<feature type="region of interest" description="Disordered" evidence="3">
    <location>
        <begin position="1"/>
        <end position="24"/>
    </location>
</feature>
<dbReference type="AlphaFoldDB" id="A0A7H2BBW5"/>
<keyword evidence="5" id="KW-1185">Reference proteome</keyword>
<organism evidence="4 5">
    <name type="scientific">Rothia terrae</name>
    <dbReference type="NCBI Taxonomy" id="396015"/>
    <lineage>
        <taxon>Bacteria</taxon>
        <taxon>Bacillati</taxon>
        <taxon>Actinomycetota</taxon>
        <taxon>Actinomycetes</taxon>
        <taxon>Micrococcales</taxon>
        <taxon>Micrococcaceae</taxon>
        <taxon>Rothia</taxon>
    </lineage>
</organism>